<comment type="caution">
    <text evidence="2">The sequence shown here is derived from an EMBL/GenBank/DDBJ whole genome shotgun (WGS) entry which is preliminary data.</text>
</comment>
<reference evidence="2 3" key="1">
    <citation type="journal article" date="2014" name="Genome Announc.">
        <title>Draft Genome Sequence of Cytophaga fermentans JCM 21142T, a Facultative Anaerobe Isolated from Marine Mud.</title>
        <authorList>
            <person name="Starns D."/>
            <person name="Oshima K."/>
            <person name="Suda W."/>
            <person name="Iino T."/>
            <person name="Yuki M."/>
            <person name="Inoue J."/>
            <person name="Kitamura K."/>
            <person name="Iida T."/>
            <person name="Darby A."/>
            <person name="Hattori M."/>
            <person name="Ohkuma M."/>
        </authorList>
    </citation>
    <scope>NUCLEOTIDE SEQUENCE [LARGE SCALE GENOMIC DNA]</scope>
    <source>
        <strain evidence="2 3">JCM 21142</strain>
    </source>
</reference>
<gene>
    <name evidence="2" type="ORF">JCM21142_93969</name>
</gene>
<keyword evidence="3" id="KW-1185">Reference proteome</keyword>
<protein>
    <recommendedName>
        <fullName evidence="4">Type VI secretion system transmembrane protein TssO</fullName>
    </recommendedName>
</protein>
<organism evidence="2 3">
    <name type="scientific">Saccharicrinis fermentans DSM 9555 = JCM 21142</name>
    <dbReference type="NCBI Taxonomy" id="869213"/>
    <lineage>
        <taxon>Bacteria</taxon>
        <taxon>Pseudomonadati</taxon>
        <taxon>Bacteroidota</taxon>
        <taxon>Bacteroidia</taxon>
        <taxon>Marinilabiliales</taxon>
        <taxon>Marinilabiliaceae</taxon>
        <taxon>Saccharicrinis</taxon>
    </lineage>
</organism>
<dbReference type="RefSeq" id="WP_027473192.1">
    <property type="nucleotide sequence ID" value="NZ_BAMD01000075.1"/>
</dbReference>
<evidence type="ECO:0000313" key="2">
    <source>
        <dbReference type="EMBL" id="GAF05242.1"/>
    </source>
</evidence>
<dbReference type="eggNOG" id="ENOG5033CFE">
    <property type="taxonomic scope" value="Bacteria"/>
</dbReference>
<evidence type="ECO:0000313" key="3">
    <source>
        <dbReference type="Proteomes" id="UP000019402"/>
    </source>
</evidence>
<accession>W7YA85</accession>
<dbReference type="PROSITE" id="PS51257">
    <property type="entry name" value="PROKAR_LIPOPROTEIN"/>
    <property type="match status" value="1"/>
</dbReference>
<name>W7YA85_9BACT</name>
<evidence type="ECO:0000256" key="1">
    <source>
        <dbReference type="SAM" id="Phobius"/>
    </source>
</evidence>
<dbReference type="AlphaFoldDB" id="W7YA85"/>
<dbReference type="Pfam" id="PF17561">
    <property type="entry name" value="TssO"/>
    <property type="match status" value="1"/>
</dbReference>
<keyword evidence="1" id="KW-0812">Transmembrane</keyword>
<dbReference type="Proteomes" id="UP000019402">
    <property type="component" value="Unassembled WGS sequence"/>
</dbReference>
<keyword evidence="1" id="KW-0472">Membrane</keyword>
<sequence length="174" mass="20868">MKKSKLKVKKHLNRYERFIGHTYVFLMFAAILGSCTYFLLKQNKDLDVFTKKMITIKKMKRIKDFQVIQNDMTQTCDSLYARINSFDPGVQASYEESDIKFLINDLRHIYSQNSWDRRLKLFEHIANFYDSWLIDKKELWSKKQNIITFKKNLEECEIGIDKKTEIIKANFSNK</sequence>
<dbReference type="EMBL" id="BAMD01000075">
    <property type="protein sequence ID" value="GAF05242.1"/>
    <property type="molecule type" value="Genomic_DNA"/>
</dbReference>
<dbReference type="InterPro" id="IPR039449">
    <property type="entry name" value="TssO"/>
</dbReference>
<evidence type="ECO:0008006" key="4">
    <source>
        <dbReference type="Google" id="ProtNLM"/>
    </source>
</evidence>
<feature type="transmembrane region" description="Helical" evidence="1">
    <location>
        <begin position="21"/>
        <end position="40"/>
    </location>
</feature>
<dbReference type="OrthoDB" id="666176at2"/>
<keyword evidence="1" id="KW-1133">Transmembrane helix</keyword>
<proteinExistence type="predicted"/>
<dbReference type="STRING" id="869213.GCA_000517085_03861"/>